<accession>X1JGX9</accession>
<reference evidence="1" key="1">
    <citation type="journal article" date="2014" name="Front. Microbiol.">
        <title>High frequency of phylogenetically diverse reductive dehalogenase-homologous genes in deep subseafloor sedimentary metagenomes.</title>
        <authorList>
            <person name="Kawai M."/>
            <person name="Futagami T."/>
            <person name="Toyoda A."/>
            <person name="Takaki Y."/>
            <person name="Nishi S."/>
            <person name="Hori S."/>
            <person name="Arai W."/>
            <person name="Tsubouchi T."/>
            <person name="Morono Y."/>
            <person name="Uchiyama I."/>
            <person name="Ito T."/>
            <person name="Fujiyama A."/>
            <person name="Inagaki F."/>
            <person name="Takami H."/>
        </authorList>
    </citation>
    <scope>NUCLEOTIDE SEQUENCE</scope>
    <source>
        <strain evidence="1">Expedition CK06-06</strain>
    </source>
</reference>
<sequence>MVQLESKIAAVEAQMKAKLIEVRTTFTHPGNKGTSVEDSFR</sequence>
<dbReference type="EMBL" id="BARU01046761">
    <property type="protein sequence ID" value="GAH93277.1"/>
    <property type="molecule type" value="Genomic_DNA"/>
</dbReference>
<organism evidence="1">
    <name type="scientific">marine sediment metagenome</name>
    <dbReference type="NCBI Taxonomy" id="412755"/>
    <lineage>
        <taxon>unclassified sequences</taxon>
        <taxon>metagenomes</taxon>
        <taxon>ecological metagenomes</taxon>
    </lineage>
</organism>
<name>X1JGX9_9ZZZZ</name>
<evidence type="ECO:0000313" key="1">
    <source>
        <dbReference type="EMBL" id="GAH93277.1"/>
    </source>
</evidence>
<dbReference type="AlphaFoldDB" id="X1JGX9"/>
<proteinExistence type="predicted"/>
<protein>
    <submittedName>
        <fullName evidence="1">Uncharacterized protein</fullName>
    </submittedName>
</protein>
<comment type="caution">
    <text evidence="1">The sequence shown here is derived from an EMBL/GenBank/DDBJ whole genome shotgun (WGS) entry which is preliminary data.</text>
</comment>
<feature type="non-terminal residue" evidence="1">
    <location>
        <position position="41"/>
    </location>
</feature>
<gene>
    <name evidence="1" type="ORF">S03H2_70388</name>
</gene>